<dbReference type="GO" id="GO:0006508">
    <property type="term" value="P:proteolysis"/>
    <property type="evidence" value="ECO:0007669"/>
    <property type="project" value="UniProtKB-KW"/>
</dbReference>
<dbReference type="SUPFAM" id="SSF50630">
    <property type="entry name" value="Acid proteases"/>
    <property type="match status" value="1"/>
</dbReference>
<dbReference type="InterPro" id="IPR033121">
    <property type="entry name" value="PEPTIDASE_A1"/>
</dbReference>
<dbReference type="AlphaFoldDB" id="A0A5C3KNB4"/>
<dbReference type="EMBL" id="ML210266">
    <property type="protein sequence ID" value="TFK21515.1"/>
    <property type="molecule type" value="Genomic_DNA"/>
</dbReference>
<keyword evidence="4" id="KW-0378">Hydrolase</keyword>
<gene>
    <name evidence="4" type="ORF">FA15DRAFT_78880</name>
</gene>
<dbReference type="PROSITE" id="PS51767">
    <property type="entry name" value="PEPTIDASE_A1"/>
    <property type="match status" value="1"/>
</dbReference>
<evidence type="ECO:0000313" key="5">
    <source>
        <dbReference type="Proteomes" id="UP000307440"/>
    </source>
</evidence>
<dbReference type="Gene3D" id="2.40.70.10">
    <property type="entry name" value="Acid Proteases"/>
    <property type="match status" value="2"/>
</dbReference>
<organism evidence="4 5">
    <name type="scientific">Coprinopsis marcescibilis</name>
    <name type="common">Agaric fungus</name>
    <name type="synonym">Psathyrella marcescibilis</name>
    <dbReference type="NCBI Taxonomy" id="230819"/>
    <lineage>
        <taxon>Eukaryota</taxon>
        <taxon>Fungi</taxon>
        <taxon>Dikarya</taxon>
        <taxon>Basidiomycota</taxon>
        <taxon>Agaricomycotina</taxon>
        <taxon>Agaricomycetes</taxon>
        <taxon>Agaricomycetidae</taxon>
        <taxon>Agaricales</taxon>
        <taxon>Agaricineae</taxon>
        <taxon>Psathyrellaceae</taxon>
        <taxon>Coprinopsis</taxon>
    </lineage>
</organism>
<keyword evidence="2" id="KW-0812">Transmembrane</keyword>
<evidence type="ECO:0000256" key="1">
    <source>
        <dbReference type="ARBA" id="ARBA00007447"/>
    </source>
</evidence>
<dbReference type="InterPro" id="IPR021109">
    <property type="entry name" value="Peptidase_aspartic_dom_sf"/>
</dbReference>
<keyword evidence="2" id="KW-1133">Transmembrane helix</keyword>
<evidence type="ECO:0000259" key="3">
    <source>
        <dbReference type="PROSITE" id="PS51767"/>
    </source>
</evidence>
<proteinExistence type="inferred from homology"/>
<name>A0A5C3KNB4_COPMA</name>
<feature type="transmembrane region" description="Helical" evidence="2">
    <location>
        <begin position="397"/>
        <end position="418"/>
    </location>
</feature>
<dbReference type="InterPro" id="IPR034164">
    <property type="entry name" value="Pepsin-like_dom"/>
</dbReference>
<sequence>MGGKGYNVVLDLTSSDTWLYDVPERDYDNLDFEVTIDYQKEAITGTVGAAEFELGDRKIDEQGFLAVRKPEDTDFLYNGVLGLAPGNSEIDDVVWEADDGDTRGRPVMRNLFEQDQGAPTFFTLSLGRNLDSDTPARPTLRISEHDPEFQDDMEDREALQQVPPDSGDWSTSVRGVTVNGEATGVSPKSGNSAQGLLALFDSTIRGISASPAIIDEIYGRGVSKIKEAKPFIDPRFSETDPDRIVYIVPCNATPKVEFFLPPETITLHPLDVSEVWTQNKPATLRDYTVCRNTIRAANLDGTPYDIVLGAAFLRNTYAVFDFGGRGRNDKPFMQLVPTTNSDRANEEAIDSRKRMLENMPPTISPDDALRLLRGEPIETPSNSTESAQGNQPQMVPVAPVIGGVLGACGAIFLAIGAYRYFWYTPEEEGADTVPLAKNAA</sequence>
<evidence type="ECO:0000256" key="2">
    <source>
        <dbReference type="SAM" id="Phobius"/>
    </source>
</evidence>
<keyword evidence="5" id="KW-1185">Reference proteome</keyword>
<dbReference type="Pfam" id="PF00026">
    <property type="entry name" value="Asp"/>
    <property type="match status" value="1"/>
</dbReference>
<dbReference type="PANTHER" id="PTHR47966">
    <property type="entry name" value="BETA-SITE APP-CLEAVING ENZYME, ISOFORM A-RELATED"/>
    <property type="match status" value="1"/>
</dbReference>
<feature type="domain" description="Peptidase A1" evidence="3">
    <location>
        <begin position="1"/>
        <end position="333"/>
    </location>
</feature>
<keyword evidence="2" id="KW-0472">Membrane</keyword>
<dbReference type="GO" id="GO:0004190">
    <property type="term" value="F:aspartic-type endopeptidase activity"/>
    <property type="evidence" value="ECO:0007669"/>
    <property type="project" value="InterPro"/>
</dbReference>
<dbReference type="OrthoDB" id="15189at2759"/>
<keyword evidence="4" id="KW-0645">Protease</keyword>
<dbReference type="CDD" id="cd05471">
    <property type="entry name" value="pepsin_like"/>
    <property type="match status" value="1"/>
</dbReference>
<accession>A0A5C3KNB4</accession>
<dbReference type="PANTHER" id="PTHR47966:SF73">
    <property type="entry name" value="PEPTIDASE A1 DOMAIN-CONTAINING PROTEIN"/>
    <property type="match status" value="1"/>
</dbReference>
<protein>
    <submittedName>
        <fullName evidence="4">Acid protease</fullName>
    </submittedName>
</protein>
<comment type="similarity">
    <text evidence="1">Belongs to the peptidase A1 family.</text>
</comment>
<dbReference type="STRING" id="230819.A0A5C3KNB4"/>
<dbReference type="InterPro" id="IPR001461">
    <property type="entry name" value="Aspartic_peptidase_A1"/>
</dbReference>
<evidence type="ECO:0000313" key="4">
    <source>
        <dbReference type="EMBL" id="TFK21515.1"/>
    </source>
</evidence>
<dbReference type="Proteomes" id="UP000307440">
    <property type="component" value="Unassembled WGS sequence"/>
</dbReference>
<reference evidence="4 5" key="1">
    <citation type="journal article" date="2019" name="Nat. Ecol. Evol.">
        <title>Megaphylogeny resolves global patterns of mushroom evolution.</title>
        <authorList>
            <person name="Varga T."/>
            <person name="Krizsan K."/>
            <person name="Foldi C."/>
            <person name="Dima B."/>
            <person name="Sanchez-Garcia M."/>
            <person name="Sanchez-Ramirez S."/>
            <person name="Szollosi G.J."/>
            <person name="Szarkandi J.G."/>
            <person name="Papp V."/>
            <person name="Albert L."/>
            <person name="Andreopoulos W."/>
            <person name="Angelini C."/>
            <person name="Antonin V."/>
            <person name="Barry K.W."/>
            <person name="Bougher N.L."/>
            <person name="Buchanan P."/>
            <person name="Buyck B."/>
            <person name="Bense V."/>
            <person name="Catcheside P."/>
            <person name="Chovatia M."/>
            <person name="Cooper J."/>
            <person name="Damon W."/>
            <person name="Desjardin D."/>
            <person name="Finy P."/>
            <person name="Geml J."/>
            <person name="Haridas S."/>
            <person name="Hughes K."/>
            <person name="Justo A."/>
            <person name="Karasinski D."/>
            <person name="Kautmanova I."/>
            <person name="Kiss B."/>
            <person name="Kocsube S."/>
            <person name="Kotiranta H."/>
            <person name="LaButti K.M."/>
            <person name="Lechner B.E."/>
            <person name="Liimatainen K."/>
            <person name="Lipzen A."/>
            <person name="Lukacs Z."/>
            <person name="Mihaltcheva S."/>
            <person name="Morgado L.N."/>
            <person name="Niskanen T."/>
            <person name="Noordeloos M.E."/>
            <person name="Ohm R.A."/>
            <person name="Ortiz-Santana B."/>
            <person name="Ovrebo C."/>
            <person name="Racz N."/>
            <person name="Riley R."/>
            <person name="Savchenko A."/>
            <person name="Shiryaev A."/>
            <person name="Soop K."/>
            <person name="Spirin V."/>
            <person name="Szebenyi C."/>
            <person name="Tomsovsky M."/>
            <person name="Tulloss R.E."/>
            <person name="Uehling J."/>
            <person name="Grigoriev I.V."/>
            <person name="Vagvolgyi C."/>
            <person name="Papp T."/>
            <person name="Martin F.M."/>
            <person name="Miettinen O."/>
            <person name="Hibbett D.S."/>
            <person name="Nagy L.G."/>
        </authorList>
    </citation>
    <scope>NUCLEOTIDE SEQUENCE [LARGE SCALE GENOMIC DNA]</scope>
    <source>
        <strain evidence="4 5">CBS 121175</strain>
    </source>
</reference>